<dbReference type="InterPro" id="IPR014756">
    <property type="entry name" value="Ig_E-set"/>
</dbReference>
<keyword evidence="3" id="KW-1185">Reference proteome</keyword>
<dbReference type="OrthoDB" id="2333384at2759"/>
<reference evidence="4" key="1">
    <citation type="submission" date="2025-08" db="UniProtKB">
        <authorList>
            <consortium name="RefSeq"/>
        </authorList>
    </citation>
    <scope>IDENTIFICATION</scope>
    <source>
        <tissue evidence="4">Whole organism</tissue>
    </source>
</reference>
<comment type="similarity">
    <text evidence="1">Belongs to the arrestin family.</text>
</comment>
<dbReference type="InterPro" id="IPR011021">
    <property type="entry name" value="Arrestin-like_N"/>
</dbReference>
<dbReference type="InterPro" id="IPR014752">
    <property type="entry name" value="Arrestin-like_C"/>
</dbReference>
<dbReference type="GO" id="GO:0015031">
    <property type="term" value="P:protein transport"/>
    <property type="evidence" value="ECO:0007669"/>
    <property type="project" value="TreeGrafter"/>
</dbReference>
<dbReference type="GeneID" id="108670985"/>
<dbReference type="OMA" id="CLEGCKI"/>
<evidence type="ECO:0000313" key="3">
    <source>
        <dbReference type="Proteomes" id="UP000694843"/>
    </source>
</evidence>
<dbReference type="Proteomes" id="UP000694843">
    <property type="component" value="Unplaced"/>
</dbReference>
<dbReference type="PANTHER" id="PTHR11188:SF176">
    <property type="entry name" value="ARRESTIN DOMAIN-CONTAINING PROTEIN 1"/>
    <property type="match status" value="1"/>
</dbReference>
<accession>A0A979FNG6</accession>
<dbReference type="AlphaFoldDB" id="A0A979FNG6"/>
<dbReference type="SMART" id="SM01017">
    <property type="entry name" value="Arrestin_C"/>
    <property type="match status" value="1"/>
</dbReference>
<dbReference type="Pfam" id="PF00339">
    <property type="entry name" value="Arrestin_N"/>
    <property type="match status" value="1"/>
</dbReference>
<dbReference type="GO" id="GO:0005737">
    <property type="term" value="C:cytoplasm"/>
    <property type="evidence" value="ECO:0007669"/>
    <property type="project" value="TreeGrafter"/>
</dbReference>
<evidence type="ECO:0000313" key="4">
    <source>
        <dbReference type="RefSeq" id="XP_047738036.1"/>
    </source>
</evidence>
<name>A0A979FNG6_HYAAZ</name>
<dbReference type="Pfam" id="PF02752">
    <property type="entry name" value="Arrestin_C"/>
    <property type="match status" value="1"/>
</dbReference>
<dbReference type="InterPro" id="IPR011022">
    <property type="entry name" value="Arrestin_C-like"/>
</dbReference>
<dbReference type="PANTHER" id="PTHR11188">
    <property type="entry name" value="ARRESTIN DOMAIN CONTAINING PROTEIN"/>
    <property type="match status" value="1"/>
</dbReference>
<evidence type="ECO:0000259" key="2">
    <source>
        <dbReference type="SMART" id="SM01017"/>
    </source>
</evidence>
<dbReference type="KEGG" id="hazt:108670985"/>
<gene>
    <name evidence="4" type="primary">LOC108670985</name>
</gene>
<dbReference type="RefSeq" id="XP_047738036.1">
    <property type="nucleotide sequence ID" value="XM_047882080.1"/>
</dbReference>
<dbReference type="Gene3D" id="2.60.40.640">
    <property type="match status" value="2"/>
</dbReference>
<dbReference type="SUPFAM" id="SSF81296">
    <property type="entry name" value="E set domains"/>
    <property type="match status" value="2"/>
</dbReference>
<protein>
    <submittedName>
        <fullName evidence="4">Arrestin domain-containing protein 2-like</fullName>
    </submittedName>
</protein>
<evidence type="ECO:0000256" key="1">
    <source>
        <dbReference type="ARBA" id="ARBA00005298"/>
    </source>
</evidence>
<sequence>MGLTNFTLVLEPHQDVYFPGQAVEGRVMAVASSARFCRAVEVEFRGDAEVSWDDVSDSDDDATTYEASEPYFKFKTNVWEPDSSGRLPAGNHDWPFKFKLPLSIPSSFEGRYGYIRYRVKAVARIRLGFNKESEVYISVNCPLDLTLTSATAQLLIEKEDTSCLCRGPVSLYISGRRYGAVVGEKYRVRGEVANYSRKKVESTILYLRQRVTYHSKRRRTCKVDERDVKLLEIGCVAPGDSIGLQDEPFFVPSVVPGLQHCQIMDLKYFLKVVARFDCCNDVSGQVEFVVGTIPFLLEGGEDDRFRNFPNSPMAPASNNTSSFPQVETFTPGSSDLNPPSFFLCPNEGPSSKISSSLPPGSVPVGFPEPVPLQIMQFQLSKSLFQQTPASQHPNQSPSKTTPCYFCQDGRPRMNRKCPPPSYLSYLGCI</sequence>
<organism evidence="3 4">
    <name type="scientific">Hyalella azteca</name>
    <name type="common">Amphipod</name>
    <dbReference type="NCBI Taxonomy" id="294128"/>
    <lineage>
        <taxon>Eukaryota</taxon>
        <taxon>Metazoa</taxon>
        <taxon>Ecdysozoa</taxon>
        <taxon>Arthropoda</taxon>
        <taxon>Crustacea</taxon>
        <taxon>Multicrustacea</taxon>
        <taxon>Malacostraca</taxon>
        <taxon>Eumalacostraca</taxon>
        <taxon>Peracarida</taxon>
        <taxon>Amphipoda</taxon>
        <taxon>Senticaudata</taxon>
        <taxon>Talitrida</taxon>
        <taxon>Talitroidea</taxon>
        <taxon>Hyalellidae</taxon>
        <taxon>Hyalella</taxon>
    </lineage>
</organism>
<proteinExistence type="inferred from homology"/>
<feature type="domain" description="Arrestin C-terminal-like" evidence="2">
    <location>
        <begin position="165"/>
        <end position="295"/>
    </location>
</feature>
<dbReference type="InterPro" id="IPR050357">
    <property type="entry name" value="Arrestin_domain-protein"/>
</dbReference>